<evidence type="ECO:0000256" key="1">
    <source>
        <dbReference type="ARBA" id="ARBA00023125"/>
    </source>
</evidence>
<accession>A0A142V8L2</accession>
<evidence type="ECO:0000313" key="4">
    <source>
        <dbReference type="Proteomes" id="UP000076394"/>
    </source>
</evidence>
<dbReference type="PROSITE" id="PS50943">
    <property type="entry name" value="HTH_CROC1"/>
    <property type="match status" value="1"/>
</dbReference>
<dbReference type="Pfam" id="PF01381">
    <property type="entry name" value="HTH_3"/>
    <property type="match status" value="1"/>
</dbReference>
<feature type="domain" description="HTH cro/C1-type" evidence="2">
    <location>
        <begin position="8"/>
        <end position="63"/>
    </location>
</feature>
<dbReference type="AlphaFoldDB" id="A0A142V8L2"/>
<protein>
    <submittedName>
        <fullName evidence="3">Xre family transcriptional regulator</fullName>
    </submittedName>
</protein>
<dbReference type="InterPro" id="IPR001387">
    <property type="entry name" value="Cro/C1-type_HTH"/>
</dbReference>
<proteinExistence type="predicted"/>
<dbReference type="PATRIC" id="fig|61435.8.peg.120"/>
<reference evidence="3 4" key="1">
    <citation type="submission" date="2015-03" db="EMBL/GenBank/DDBJ databases">
        <title>Genomic characterization of Dehalococcoides mccartyi strain 11a5, an unusal plasmid-containing chloroethene dechlorinator.</title>
        <authorList>
            <person name="Zhao S."/>
            <person name="Ding C."/>
            <person name="He J."/>
        </authorList>
    </citation>
    <scope>NUCLEOTIDE SEQUENCE [LARGE SCALE GENOMIC DNA]</scope>
    <source>
        <strain evidence="3 4">11a5</strain>
    </source>
</reference>
<evidence type="ECO:0000259" key="2">
    <source>
        <dbReference type="PROSITE" id="PS50943"/>
    </source>
</evidence>
<gene>
    <name evidence="3" type="ORF">Dm11a5_0120</name>
</gene>
<dbReference type="GO" id="GO:0003700">
    <property type="term" value="F:DNA-binding transcription factor activity"/>
    <property type="evidence" value="ECO:0007669"/>
    <property type="project" value="TreeGrafter"/>
</dbReference>
<dbReference type="PANTHER" id="PTHR46797:SF1">
    <property type="entry name" value="METHYLPHOSPHONATE SYNTHASE"/>
    <property type="match status" value="1"/>
</dbReference>
<dbReference type="GO" id="GO:0003677">
    <property type="term" value="F:DNA binding"/>
    <property type="evidence" value="ECO:0007669"/>
    <property type="project" value="UniProtKB-KW"/>
</dbReference>
<dbReference type="GO" id="GO:0005829">
    <property type="term" value="C:cytosol"/>
    <property type="evidence" value="ECO:0007669"/>
    <property type="project" value="TreeGrafter"/>
</dbReference>
<organism evidence="3 4">
    <name type="scientific">Dehalococcoides mccartyi</name>
    <dbReference type="NCBI Taxonomy" id="61435"/>
    <lineage>
        <taxon>Bacteria</taxon>
        <taxon>Bacillati</taxon>
        <taxon>Chloroflexota</taxon>
        <taxon>Dehalococcoidia</taxon>
        <taxon>Dehalococcoidales</taxon>
        <taxon>Dehalococcoidaceae</taxon>
        <taxon>Dehalococcoides</taxon>
    </lineage>
</organism>
<dbReference type="Gene3D" id="1.10.260.40">
    <property type="entry name" value="lambda repressor-like DNA-binding domains"/>
    <property type="match status" value="1"/>
</dbReference>
<dbReference type="InterPro" id="IPR050807">
    <property type="entry name" value="TransReg_Diox_bact_type"/>
</dbReference>
<sequence length="133" mass="14966">MNDFGEYLRKLREAQKLSLREMAAKTGVSVSYITQIENGKRKAPGPEVLKKLAPAYNVPVRDLLKAAGYLDDIKEVKSILSDEEEVERAFNYVIGDPRYQSGTRVTGPITTEVKRFVIEMYEKATGKKLLPGE</sequence>
<keyword evidence="1" id="KW-0238">DNA-binding</keyword>
<dbReference type="SUPFAM" id="SSF47413">
    <property type="entry name" value="lambda repressor-like DNA-binding domains"/>
    <property type="match status" value="1"/>
</dbReference>
<dbReference type="RefSeq" id="WP_034376885.1">
    <property type="nucleotide sequence ID" value="NZ_CP011127.1"/>
</dbReference>
<dbReference type="EMBL" id="CP011127">
    <property type="protein sequence ID" value="AMU85951.1"/>
    <property type="molecule type" value="Genomic_DNA"/>
</dbReference>
<dbReference type="Proteomes" id="UP000076394">
    <property type="component" value="Chromosome"/>
</dbReference>
<dbReference type="PANTHER" id="PTHR46797">
    <property type="entry name" value="HTH-TYPE TRANSCRIPTIONAL REGULATOR"/>
    <property type="match status" value="1"/>
</dbReference>
<dbReference type="InterPro" id="IPR010982">
    <property type="entry name" value="Lambda_DNA-bd_dom_sf"/>
</dbReference>
<dbReference type="OrthoDB" id="166650at2"/>
<evidence type="ECO:0000313" key="3">
    <source>
        <dbReference type="EMBL" id="AMU85951.1"/>
    </source>
</evidence>
<dbReference type="SMART" id="SM00530">
    <property type="entry name" value="HTH_XRE"/>
    <property type="match status" value="1"/>
</dbReference>
<name>A0A142V8L2_9CHLR</name>
<dbReference type="CDD" id="cd00093">
    <property type="entry name" value="HTH_XRE"/>
    <property type="match status" value="1"/>
</dbReference>